<dbReference type="EMBL" id="JAVHJL010000007">
    <property type="protein sequence ID" value="KAK6500001.1"/>
    <property type="molecule type" value="Genomic_DNA"/>
</dbReference>
<proteinExistence type="predicted"/>
<feature type="chain" id="PRO_5043429556" evidence="1">
    <location>
        <begin position="17"/>
        <end position="312"/>
    </location>
</feature>
<organism evidence="2 3">
    <name type="scientific">Arthrobotrys musiformis</name>
    <dbReference type="NCBI Taxonomy" id="47236"/>
    <lineage>
        <taxon>Eukaryota</taxon>
        <taxon>Fungi</taxon>
        <taxon>Dikarya</taxon>
        <taxon>Ascomycota</taxon>
        <taxon>Pezizomycotina</taxon>
        <taxon>Orbiliomycetes</taxon>
        <taxon>Orbiliales</taxon>
        <taxon>Orbiliaceae</taxon>
        <taxon>Arthrobotrys</taxon>
    </lineage>
</organism>
<dbReference type="Proteomes" id="UP001370758">
    <property type="component" value="Unassembled WGS sequence"/>
</dbReference>
<evidence type="ECO:0000256" key="1">
    <source>
        <dbReference type="SAM" id="SignalP"/>
    </source>
</evidence>
<protein>
    <submittedName>
        <fullName evidence="2">Uncharacterized protein</fullName>
    </submittedName>
</protein>
<name>A0AAV9W2Q2_9PEZI</name>
<dbReference type="AlphaFoldDB" id="A0AAV9W2Q2"/>
<reference evidence="2 3" key="1">
    <citation type="submission" date="2023-08" db="EMBL/GenBank/DDBJ databases">
        <authorList>
            <person name="Palmer J.M."/>
        </authorList>
    </citation>
    <scope>NUCLEOTIDE SEQUENCE [LARGE SCALE GENOMIC DNA]</scope>
    <source>
        <strain evidence="2 3">TWF481</strain>
    </source>
</reference>
<accession>A0AAV9W2Q2</accession>
<feature type="signal peptide" evidence="1">
    <location>
        <begin position="1"/>
        <end position="16"/>
    </location>
</feature>
<sequence length="312" mass="34100">MKIALFHIVSVAFAVAAPQNIEKRDSPPRKEPSDVPLAPLCSFLKQCPNGQTCVGERQLYKYKQGLCVEKQIECTGTYNSGENTCPKDQKYTCVPRANRKECSKDNPSLESTGGMAHNFDPSPSYCGHCVEASKFAGLRGLQPWLTVDTRCKDDRPSLCFDFFDDKALGACLDENFFRGADICPEWLITNACDENDTCGSGLACVISRCTDNNDPERCGKKICLPENVVSGLPRPPTSATTGCVVTPVIKTITEKETKTETITVTPPGGKPKLTTVIITKTKTIKGPKETVTVTVTTKKPKDPKQNDYNVGY</sequence>
<keyword evidence="3" id="KW-1185">Reference proteome</keyword>
<evidence type="ECO:0000313" key="3">
    <source>
        <dbReference type="Proteomes" id="UP001370758"/>
    </source>
</evidence>
<comment type="caution">
    <text evidence="2">The sequence shown here is derived from an EMBL/GenBank/DDBJ whole genome shotgun (WGS) entry which is preliminary data.</text>
</comment>
<evidence type="ECO:0000313" key="2">
    <source>
        <dbReference type="EMBL" id="KAK6500001.1"/>
    </source>
</evidence>
<keyword evidence="1" id="KW-0732">Signal</keyword>
<gene>
    <name evidence="2" type="ORF">TWF481_010358</name>
</gene>